<proteinExistence type="predicted"/>
<accession>A0A511M6F4</accession>
<name>A0A511M6F4_9NOCA</name>
<comment type="caution">
    <text evidence="1">The sequence shown here is derived from an EMBL/GenBank/DDBJ whole genome shotgun (WGS) entry which is preliminary data.</text>
</comment>
<dbReference type="EMBL" id="BJXA01000001">
    <property type="protein sequence ID" value="GEM35718.1"/>
    <property type="molecule type" value="Genomic_DNA"/>
</dbReference>
<keyword evidence="2" id="KW-1185">Reference proteome</keyword>
<dbReference type="OrthoDB" id="5242095at2"/>
<protein>
    <submittedName>
        <fullName evidence="1">Uncharacterized protein</fullName>
    </submittedName>
</protein>
<gene>
    <name evidence="1" type="ORF">NN4_02370</name>
</gene>
<dbReference type="RefSeq" id="WP_147128046.1">
    <property type="nucleotide sequence ID" value="NZ_BJXA01000001.1"/>
</dbReference>
<sequence>MADRRRKSRPAHLIEVCAALWQLGHAGVLDGIDDHAAAAEAVAAADIGLVHDEPTVERITETAIVGTILGDTMLSALRRPAQEHVSGVLLSGDERKG</sequence>
<evidence type="ECO:0000313" key="2">
    <source>
        <dbReference type="Proteomes" id="UP000321424"/>
    </source>
</evidence>
<evidence type="ECO:0000313" key="1">
    <source>
        <dbReference type="EMBL" id="GEM35718.1"/>
    </source>
</evidence>
<dbReference type="Proteomes" id="UP000321424">
    <property type="component" value="Unassembled WGS sequence"/>
</dbReference>
<dbReference type="AlphaFoldDB" id="A0A511M6F4"/>
<reference evidence="1 2" key="1">
    <citation type="submission" date="2019-07" db="EMBL/GenBank/DDBJ databases">
        <title>Whole genome shotgun sequence of Nocardia ninae NBRC 108245.</title>
        <authorList>
            <person name="Hosoyama A."/>
            <person name="Uohara A."/>
            <person name="Ohji S."/>
            <person name="Ichikawa N."/>
        </authorList>
    </citation>
    <scope>NUCLEOTIDE SEQUENCE [LARGE SCALE GENOMIC DNA]</scope>
    <source>
        <strain evidence="1 2">NBRC 108245</strain>
    </source>
</reference>
<organism evidence="1 2">
    <name type="scientific">Nocardia ninae NBRC 108245</name>
    <dbReference type="NCBI Taxonomy" id="1210091"/>
    <lineage>
        <taxon>Bacteria</taxon>
        <taxon>Bacillati</taxon>
        <taxon>Actinomycetota</taxon>
        <taxon>Actinomycetes</taxon>
        <taxon>Mycobacteriales</taxon>
        <taxon>Nocardiaceae</taxon>
        <taxon>Nocardia</taxon>
    </lineage>
</organism>